<evidence type="ECO:0000256" key="1">
    <source>
        <dbReference type="ARBA" id="ARBA00002591"/>
    </source>
</evidence>
<comment type="subunit">
    <text evidence="7">The basal body constitutes a major portion of the flagellar organelle and consists of four rings (L,P,S, and M) mounted on a central rod.</text>
</comment>
<dbReference type="InterPro" id="IPR000527">
    <property type="entry name" value="Flag_Lring"/>
</dbReference>
<feature type="region of interest" description="Disordered" evidence="8">
    <location>
        <begin position="27"/>
        <end position="46"/>
    </location>
</feature>
<dbReference type="GO" id="GO:0071973">
    <property type="term" value="P:bacterial-type flagellum-dependent cell motility"/>
    <property type="evidence" value="ECO:0007669"/>
    <property type="project" value="InterPro"/>
</dbReference>
<comment type="similarity">
    <text evidence="2 7">Belongs to the FlgH family.</text>
</comment>
<keyword evidence="10" id="KW-0282">Flagellum</keyword>
<keyword evidence="6 7" id="KW-0998">Cell outer membrane</keyword>
<gene>
    <name evidence="7" type="primary">flgH</name>
    <name evidence="10" type="ORF">A7E78_05475</name>
</gene>
<keyword evidence="11" id="KW-1185">Reference proteome</keyword>
<dbReference type="AlphaFoldDB" id="A0A1L3GN59"/>
<evidence type="ECO:0000256" key="5">
    <source>
        <dbReference type="ARBA" id="ARBA00023143"/>
    </source>
</evidence>
<keyword evidence="7" id="KW-0449">Lipoprotein</keyword>
<comment type="subcellular location">
    <subcellularLocation>
        <location evidence="7">Cell outer membrane</location>
        <topology evidence="7">Lipid-anchor</topology>
    </subcellularLocation>
    <subcellularLocation>
        <location evidence="7">Bacterial flagellum basal body</location>
    </subcellularLocation>
</comment>
<dbReference type="GO" id="GO:0009279">
    <property type="term" value="C:cell outer membrane"/>
    <property type="evidence" value="ECO:0007669"/>
    <property type="project" value="UniProtKB-SubCell"/>
</dbReference>
<comment type="function">
    <text evidence="1 7">Assembles around the rod to form the L-ring and probably protects the motor/basal body from shearing forces during rotation.</text>
</comment>
<evidence type="ECO:0000256" key="8">
    <source>
        <dbReference type="SAM" id="MobiDB-lite"/>
    </source>
</evidence>
<name>A0A1L3GN59_9BACT</name>
<keyword evidence="3 7" id="KW-0732">Signal</keyword>
<dbReference type="PROSITE" id="PS51257">
    <property type="entry name" value="PROKAR_LIPOPROTEIN"/>
    <property type="match status" value="1"/>
</dbReference>
<dbReference type="EMBL" id="CP015519">
    <property type="protein sequence ID" value="APG27341.1"/>
    <property type="molecule type" value="Genomic_DNA"/>
</dbReference>
<dbReference type="KEGG" id="pef:A7E78_05475"/>
<evidence type="ECO:0000313" key="11">
    <source>
        <dbReference type="Proteomes" id="UP000182517"/>
    </source>
</evidence>
<evidence type="ECO:0000313" key="10">
    <source>
        <dbReference type="EMBL" id="APG27341.1"/>
    </source>
</evidence>
<dbReference type="PRINTS" id="PR01008">
    <property type="entry name" value="FLGLRINGFLGH"/>
</dbReference>
<feature type="signal peptide" evidence="9">
    <location>
        <begin position="1"/>
        <end position="21"/>
    </location>
</feature>
<dbReference type="PANTHER" id="PTHR34933:SF1">
    <property type="entry name" value="FLAGELLAR L-RING PROTEIN"/>
    <property type="match status" value="1"/>
</dbReference>
<evidence type="ECO:0000256" key="6">
    <source>
        <dbReference type="ARBA" id="ARBA00023237"/>
    </source>
</evidence>
<dbReference type="OrthoDB" id="9789227at2"/>
<protein>
    <recommendedName>
        <fullName evidence="7">Flagellar L-ring protein</fullName>
    </recommendedName>
    <alternativeName>
        <fullName evidence="7">Basal body L-ring protein</fullName>
    </alternativeName>
</protein>
<sequence>MNNRLLSLIFGALLLSGCAARAPFPTTELPSDNAPEITVETPQTSGSLWTENKGSLFGDIKARQIGDILTVAIFEQASASREATTETGRSSSSEAGISKFLGFETDFSKINSAIDPTSLIATNYDNDFKGSGSTSRKENLVATLSTRVVEVFPNGNLRIEGGKTVTVNHEEQIIVLTGIVRPNDISSQNVIDSKYVLDAKIAYTGKGVISDKQRPGWMTRILDNVWPF</sequence>
<evidence type="ECO:0000256" key="2">
    <source>
        <dbReference type="ARBA" id="ARBA00006929"/>
    </source>
</evidence>
<reference evidence="10 11" key="1">
    <citation type="journal article" date="2017" name="Genome Announc.">
        <title>Complete Genome Sequences of Two Acetylene-Fermenting Pelobacter acetylenicus Strains.</title>
        <authorList>
            <person name="Sutton J.M."/>
            <person name="Baesman S.M."/>
            <person name="Fierst J.L."/>
            <person name="Poret-Peterson A.T."/>
            <person name="Oremland R.S."/>
            <person name="Dunlap D.S."/>
            <person name="Akob D.M."/>
        </authorList>
    </citation>
    <scope>NUCLEOTIDE SEQUENCE [LARGE SCALE GENOMIC DNA]</scope>
    <source>
        <strain evidence="10 11">SFB93</strain>
    </source>
</reference>
<dbReference type="GO" id="GO:0009427">
    <property type="term" value="C:bacterial-type flagellum basal body, distal rod, L ring"/>
    <property type="evidence" value="ECO:0007669"/>
    <property type="project" value="InterPro"/>
</dbReference>
<dbReference type="STRING" id="1842532.A7E78_05475"/>
<keyword evidence="10" id="KW-0966">Cell projection</keyword>
<keyword evidence="5 7" id="KW-0975">Bacterial flagellum</keyword>
<dbReference type="GO" id="GO:0003774">
    <property type="term" value="F:cytoskeletal motor activity"/>
    <property type="evidence" value="ECO:0007669"/>
    <property type="project" value="InterPro"/>
</dbReference>
<dbReference type="RefSeq" id="WP_072283308.1">
    <property type="nucleotide sequence ID" value="NZ_CP015519.1"/>
</dbReference>
<evidence type="ECO:0000256" key="3">
    <source>
        <dbReference type="ARBA" id="ARBA00022729"/>
    </source>
</evidence>
<evidence type="ECO:0000256" key="7">
    <source>
        <dbReference type="HAMAP-Rule" id="MF_00415"/>
    </source>
</evidence>
<keyword evidence="10" id="KW-0969">Cilium</keyword>
<evidence type="ECO:0000256" key="9">
    <source>
        <dbReference type="SAM" id="SignalP"/>
    </source>
</evidence>
<dbReference type="PANTHER" id="PTHR34933">
    <property type="entry name" value="FLAGELLAR L-RING PROTEIN"/>
    <property type="match status" value="1"/>
</dbReference>
<evidence type="ECO:0000256" key="4">
    <source>
        <dbReference type="ARBA" id="ARBA00023136"/>
    </source>
</evidence>
<dbReference type="HAMAP" id="MF_00415">
    <property type="entry name" value="FlgH"/>
    <property type="match status" value="1"/>
</dbReference>
<accession>A0A1L3GN59</accession>
<keyword evidence="4 7" id="KW-0472">Membrane</keyword>
<proteinExistence type="inferred from homology"/>
<dbReference type="Pfam" id="PF02107">
    <property type="entry name" value="FlgH"/>
    <property type="match status" value="1"/>
</dbReference>
<organism evidence="10 11">
    <name type="scientific">Syntrophotalea acetylenivorans</name>
    <dbReference type="NCBI Taxonomy" id="1842532"/>
    <lineage>
        <taxon>Bacteria</taxon>
        <taxon>Pseudomonadati</taxon>
        <taxon>Thermodesulfobacteriota</taxon>
        <taxon>Desulfuromonadia</taxon>
        <taxon>Desulfuromonadales</taxon>
        <taxon>Syntrophotaleaceae</taxon>
        <taxon>Syntrophotalea</taxon>
    </lineage>
</organism>
<dbReference type="Proteomes" id="UP000182517">
    <property type="component" value="Chromosome"/>
</dbReference>
<feature type="chain" id="PRO_5013063558" description="Flagellar L-ring protein" evidence="9">
    <location>
        <begin position="22"/>
        <end position="228"/>
    </location>
</feature>